<reference evidence="8 9" key="1">
    <citation type="submission" date="2019-02" db="EMBL/GenBank/DDBJ databases">
        <title>Deep-cultivation of Planctomycetes and their phenomic and genomic characterization uncovers novel biology.</title>
        <authorList>
            <person name="Wiegand S."/>
            <person name="Jogler M."/>
            <person name="Boedeker C."/>
            <person name="Pinto D."/>
            <person name="Vollmers J."/>
            <person name="Rivas-Marin E."/>
            <person name="Kohn T."/>
            <person name="Peeters S.H."/>
            <person name="Heuer A."/>
            <person name="Rast P."/>
            <person name="Oberbeckmann S."/>
            <person name="Bunk B."/>
            <person name="Jeske O."/>
            <person name="Meyerdierks A."/>
            <person name="Storesund J.E."/>
            <person name="Kallscheuer N."/>
            <person name="Luecker S."/>
            <person name="Lage O.M."/>
            <person name="Pohl T."/>
            <person name="Merkel B.J."/>
            <person name="Hornburger P."/>
            <person name="Mueller R.-W."/>
            <person name="Bruemmer F."/>
            <person name="Labrenz M."/>
            <person name="Spormann A.M."/>
            <person name="Op den Camp H."/>
            <person name="Overmann J."/>
            <person name="Amann R."/>
            <person name="Jetten M.S.M."/>
            <person name="Mascher T."/>
            <person name="Medema M.H."/>
            <person name="Devos D.P."/>
            <person name="Kaster A.-K."/>
            <person name="Ovreas L."/>
            <person name="Rohde M."/>
            <person name="Galperin M.Y."/>
            <person name="Jogler C."/>
        </authorList>
    </citation>
    <scope>NUCLEOTIDE SEQUENCE [LARGE SCALE GENOMIC DNA]</scope>
    <source>
        <strain evidence="8 9">Pla85_3_4</strain>
    </source>
</reference>
<dbReference type="GO" id="GO:0008237">
    <property type="term" value="F:metallopeptidase activity"/>
    <property type="evidence" value="ECO:0007669"/>
    <property type="project" value="UniProtKB-KW"/>
</dbReference>
<keyword evidence="2" id="KW-0479">Metal-binding</keyword>
<keyword evidence="3" id="KW-0378">Hydrolase</keyword>
<keyword evidence="9" id="KW-1185">Reference proteome</keyword>
<dbReference type="GO" id="GO:0046872">
    <property type="term" value="F:metal ion binding"/>
    <property type="evidence" value="ECO:0007669"/>
    <property type="project" value="UniProtKB-KW"/>
</dbReference>
<dbReference type="OrthoDB" id="276397at2"/>
<proteinExistence type="predicted"/>
<evidence type="ECO:0000256" key="4">
    <source>
        <dbReference type="ARBA" id="ARBA00022833"/>
    </source>
</evidence>
<evidence type="ECO:0000256" key="1">
    <source>
        <dbReference type="ARBA" id="ARBA00022670"/>
    </source>
</evidence>
<protein>
    <recommendedName>
        <fullName evidence="7">JAB domain-containing protein</fullName>
    </recommendedName>
</protein>
<sequence>MSPVPRKRSRHRLAKQPQRRRRAPTSALRFSPFAWAQLLYLRDQGETEVGGFGVTAEDNLLRVEEIVLVRQVCTATSVKFDDMAVADFFDQQVDAGRQPQQFGRIWLHTHPGDSAQPSWTDEQTFARCFGQADWAVMFILAQGGETYARLQFNQGPGGSLLLPVETDFTRPFAGSDEAAWRQQYVDNVVDETAQLPRQRHDRDLWRDGFFEDLPFHFEEDKPDDF</sequence>
<keyword evidence="1" id="KW-0645">Protease</keyword>
<evidence type="ECO:0000256" key="6">
    <source>
        <dbReference type="SAM" id="MobiDB-lite"/>
    </source>
</evidence>
<evidence type="ECO:0000256" key="5">
    <source>
        <dbReference type="ARBA" id="ARBA00023049"/>
    </source>
</evidence>
<dbReference type="Pfam" id="PF14464">
    <property type="entry name" value="Prok-JAB"/>
    <property type="match status" value="1"/>
</dbReference>
<keyword evidence="4" id="KW-0862">Zinc</keyword>
<accession>A0A518DKH5</accession>
<dbReference type="EMBL" id="CP036433">
    <property type="protein sequence ID" value="QDU92334.1"/>
    <property type="molecule type" value="Genomic_DNA"/>
</dbReference>
<dbReference type="KEGG" id="lcre:Pla8534_00790"/>
<evidence type="ECO:0000313" key="8">
    <source>
        <dbReference type="EMBL" id="QDU92334.1"/>
    </source>
</evidence>
<evidence type="ECO:0000256" key="2">
    <source>
        <dbReference type="ARBA" id="ARBA00022723"/>
    </source>
</evidence>
<dbReference type="InterPro" id="IPR028090">
    <property type="entry name" value="JAB_dom_prok"/>
</dbReference>
<keyword evidence="5" id="KW-0482">Metalloprotease</keyword>
<dbReference type="GO" id="GO:0006508">
    <property type="term" value="P:proteolysis"/>
    <property type="evidence" value="ECO:0007669"/>
    <property type="project" value="UniProtKB-KW"/>
</dbReference>
<gene>
    <name evidence="8" type="ORF">Pla8534_00790</name>
</gene>
<dbReference type="Gene3D" id="3.40.140.10">
    <property type="entry name" value="Cytidine Deaminase, domain 2"/>
    <property type="match status" value="1"/>
</dbReference>
<feature type="compositionally biased region" description="Basic residues" evidence="6">
    <location>
        <begin position="1"/>
        <end position="23"/>
    </location>
</feature>
<feature type="region of interest" description="Disordered" evidence="6">
    <location>
        <begin position="1"/>
        <end position="25"/>
    </location>
</feature>
<feature type="domain" description="JAB" evidence="7">
    <location>
        <begin position="50"/>
        <end position="142"/>
    </location>
</feature>
<evidence type="ECO:0000256" key="3">
    <source>
        <dbReference type="ARBA" id="ARBA00022801"/>
    </source>
</evidence>
<dbReference type="SUPFAM" id="SSF102712">
    <property type="entry name" value="JAB1/MPN domain"/>
    <property type="match status" value="1"/>
</dbReference>
<evidence type="ECO:0000313" key="9">
    <source>
        <dbReference type="Proteomes" id="UP000317648"/>
    </source>
</evidence>
<dbReference type="Proteomes" id="UP000317648">
    <property type="component" value="Chromosome"/>
</dbReference>
<name>A0A518DKH5_9BACT</name>
<dbReference type="AlphaFoldDB" id="A0A518DKH5"/>
<evidence type="ECO:0000259" key="7">
    <source>
        <dbReference type="Pfam" id="PF14464"/>
    </source>
</evidence>
<organism evidence="8 9">
    <name type="scientific">Lignipirellula cremea</name>
    <dbReference type="NCBI Taxonomy" id="2528010"/>
    <lineage>
        <taxon>Bacteria</taxon>
        <taxon>Pseudomonadati</taxon>
        <taxon>Planctomycetota</taxon>
        <taxon>Planctomycetia</taxon>
        <taxon>Pirellulales</taxon>
        <taxon>Pirellulaceae</taxon>
        <taxon>Lignipirellula</taxon>
    </lineage>
</organism>